<dbReference type="InterPro" id="IPR017871">
    <property type="entry name" value="ABC_transporter-like_CS"/>
</dbReference>
<keyword evidence="5 9" id="KW-0067">ATP-binding</keyword>
<dbReference type="GO" id="GO:0005524">
    <property type="term" value="F:ATP binding"/>
    <property type="evidence" value="ECO:0007669"/>
    <property type="project" value="UniProtKB-KW"/>
</dbReference>
<dbReference type="SMART" id="SM00382">
    <property type="entry name" value="AAA"/>
    <property type="match status" value="1"/>
</dbReference>
<keyword evidence="10" id="KW-1185">Reference proteome</keyword>
<dbReference type="EMBL" id="CP017581">
    <property type="protein sequence ID" value="ARF48202.1"/>
    <property type="molecule type" value="Genomic_DNA"/>
</dbReference>
<dbReference type="Proteomes" id="UP000192380">
    <property type="component" value="Chromosome"/>
</dbReference>
<dbReference type="InterPro" id="IPR003439">
    <property type="entry name" value="ABC_transporter-like_ATP-bd"/>
</dbReference>
<evidence type="ECO:0000256" key="1">
    <source>
        <dbReference type="ARBA" id="ARBA00006526"/>
    </source>
</evidence>
<dbReference type="InterPro" id="IPR003593">
    <property type="entry name" value="AAA+_ATPase"/>
</dbReference>
<protein>
    <submittedName>
        <fullName evidence="9">ABC transporter ATP-binding protein</fullName>
    </submittedName>
</protein>
<dbReference type="RefSeq" id="WP_044242719.1">
    <property type="nucleotide sequence ID" value="NZ_AHIE01000030.1"/>
</dbReference>
<dbReference type="Gene3D" id="2.40.50.100">
    <property type="match status" value="1"/>
</dbReference>
<dbReference type="Pfam" id="PF00005">
    <property type="entry name" value="ABC_tran"/>
    <property type="match status" value="1"/>
</dbReference>
<dbReference type="Gene3D" id="3.40.50.300">
    <property type="entry name" value="P-loop containing nucleotide triphosphate hydrolases"/>
    <property type="match status" value="1"/>
</dbReference>
<evidence type="ECO:0000256" key="4">
    <source>
        <dbReference type="ARBA" id="ARBA00022741"/>
    </source>
</evidence>
<dbReference type="SUPFAM" id="SSF52540">
    <property type="entry name" value="P-loop containing nucleoside triphosphate hydrolases"/>
    <property type="match status" value="1"/>
</dbReference>
<feature type="domain" description="ABC transporter" evidence="8">
    <location>
        <begin position="10"/>
        <end position="240"/>
    </location>
</feature>
<evidence type="ECO:0000256" key="3">
    <source>
        <dbReference type="ARBA" id="ARBA00022475"/>
    </source>
</evidence>
<evidence type="ECO:0000256" key="7">
    <source>
        <dbReference type="ARBA" id="ARBA00023136"/>
    </source>
</evidence>
<keyword evidence="6" id="KW-1278">Translocase</keyword>
<dbReference type="PROSITE" id="PS00211">
    <property type="entry name" value="ABC_TRANSPORTER_1"/>
    <property type="match status" value="1"/>
</dbReference>
<dbReference type="PANTHER" id="PTHR43875:SF15">
    <property type="entry name" value="TREHALOSE IMPORT ATP-BINDING PROTEIN SUGC"/>
    <property type="match status" value="1"/>
</dbReference>
<keyword evidence="4" id="KW-0547">Nucleotide-binding</keyword>
<evidence type="ECO:0000313" key="10">
    <source>
        <dbReference type="Proteomes" id="UP000192380"/>
    </source>
</evidence>
<accession>A0ABM6K0E8</accession>
<evidence type="ECO:0000256" key="6">
    <source>
        <dbReference type="ARBA" id="ARBA00022967"/>
    </source>
</evidence>
<comment type="similarity">
    <text evidence="1">Belongs to the ABC transporter superfamily. Drug exporter-2 (TC 3.A.1.117) family.</text>
</comment>
<dbReference type="SUPFAM" id="SSF50331">
    <property type="entry name" value="MOP-like"/>
    <property type="match status" value="1"/>
</dbReference>
<reference evidence="9 10" key="1">
    <citation type="submission" date="2016-10" db="EMBL/GenBank/DDBJ databases">
        <title>Complete Genome Assembly of Pantoea stewartii subsp. stewartii DC283, a Corn Pathogen.</title>
        <authorList>
            <person name="Duong D.A."/>
            <person name="Stevens A.M."/>
            <person name="Jensen R.V."/>
        </authorList>
    </citation>
    <scope>NUCLEOTIDE SEQUENCE [LARGE SCALE GENOMIC DNA]</scope>
    <source>
        <strain evidence="9 10">DC283</strain>
    </source>
</reference>
<dbReference type="InterPro" id="IPR027417">
    <property type="entry name" value="P-loop_NTPase"/>
</dbReference>
<evidence type="ECO:0000256" key="5">
    <source>
        <dbReference type="ARBA" id="ARBA00022840"/>
    </source>
</evidence>
<proteinExistence type="inferred from homology"/>
<name>A0ABM6K0E8_PANSE</name>
<keyword evidence="7" id="KW-0472">Membrane</keyword>
<gene>
    <name evidence="9" type="ORF">DSJ_01585</name>
</gene>
<keyword evidence="2" id="KW-0813">Transport</keyword>
<dbReference type="PROSITE" id="PS50893">
    <property type="entry name" value="ABC_TRANSPORTER_2"/>
    <property type="match status" value="1"/>
</dbReference>
<evidence type="ECO:0000256" key="2">
    <source>
        <dbReference type="ARBA" id="ARBA00022448"/>
    </source>
</evidence>
<evidence type="ECO:0000259" key="8">
    <source>
        <dbReference type="PROSITE" id="PS50893"/>
    </source>
</evidence>
<organism evidence="9 10">
    <name type="scientific">Pantoea stewartii subsp. stewartii DC283</name>
    <dbReference type="NCBI Taxonomy" id="660596"/>
    <lineage>
        <taxon>Bacteria</taxon>
        <taxon>Pseudomonadati</taxon>
        <taxon>Pseudomonadota</taxon>
        <taxon>Gammaproteobacteria</taxon>
        <taxon>Enterobacterales</taxon>
        <taxon>Erwiniaceae</taxon>
        <taxon>Pantoea</taxon>
    </lineage>
</organism>
<keyword evidence="3" id="KW-1003">Cell membrane</keyword>
<dbReference type="InterPro" id="IPR008995">
    <property type="entry name" value="Mo/tungstate-bd_C_term_dom"/>
</dbReference>
<dbReference type="InterPro" id="IPR047641">
    <property type="entry name" value="ABC_transpr_MalK/UgpC-like"/>
</dbReference>
<dbReference type="PANTHER" id="PTHR43875">
    <property type="entry name" value="MALTODEXTRIN IMPORT ATP-BINDING PROTEIN MSMX"/>
    <property type="match status" value="1"/>
</dbReference>
<evidence type="ECO:0000313" key="9">
    <source>
        <dbReference type="EMBL" id="ARF48202.1"/>
    </source>
</evidence>
<sequence>MTGQPYVNTLEINNAMLRFDDFVALDGISLKAEKGQFVSLLGPSGCGKTTLLKVIAGFYSLDSGEVLIHQQDMHQVKPEHRDTAMCFQSYALFPHLSVAENIGFGLKQRKMAKAERQDRVTQTASQVSLNAHLPKLPAQLSGGQQQRVALARALAVRPEIVLFDEPLSNLDATLRDRVRLEIRQLQRSHGFTAIYVTHDRAEALSMSDVVVVMNAGRIEQTGTPEDIYYSPVNRFVAGFVGQANVMKAHVIDGDSHTGMYRVSCVLGEMNIHSPVPPLSDKVYTFWRPEDALLSEQETGMNTRAFEIGAVSFLGNLSELQVHPKDHEEPEYQWHIQLVGKNHIREGDSVNFSIAPDRIRFLQESWS</sequence>